<dbReference type="GO" id="GO:0016887">
    <property type="term" value="F:ATP hydrolysis activity"/>
    <property type="evidence" value="ECO:0007669"/>
    <property type="project" value="InterPro"/>
</dbReference>
<dbReference type="GO" id="GO:0005524">
    <property type="term" value="F:ATP binding"/>
    <property type="evidence" value="ECO:0007669"/>
    <property type="project" value="UniProtKB-KW"/>
</dbReference>
<dbReference type="InterPro" id="IPR015854">
    <property type="entry name" value="ABC_transpr_LolD-like"/>
</dbReference>
<dbReference type="AlphaFoldDB" id="A0A7V4NEX2"/>
<dbReference type="GO" id="GO:0098796">
    <property type="term" value="C:membrane protein complex"/>
    <property type="evidence" value="ECO:0007669"/>
    <property type="project" value="UniProtKB-ARBA"/>
</dbReference>
<keyword evidence="2" id="KW-0547">Nucleotide-binding</keyword>
<evidence type="ECO:0000256" key="2">
    <source>
        <dbReference type="ARBA" id="ARBA00022741"/>
    </source>
</evidence>
<dbReference type="CDD" id="cd03255">
    <property type="entry name" value="ABC_MJ0796_LolCDE_FtsE"/>
    <property type="match status" value="1"/>
</dbReference>
<dbReference type="GO" id="GO:0005886">
    <property type="term" value="C:plasma membrane"/>
    <property type="evidence" value="ECO:0007669"/>
    <property type="project" value="TreeGrafter"/>
</dbReference>
<dbReference type="GO" id="GO:0022857">
    <property type="term" value="F:transmembrane transporter activity"/>
    <property type="evidence" value="ECO:0007669"/>
    <property type="project" value="UniProtKB-ARBA"/>
</dbReference>
<organism evidence="5">
    <name type="scientific">Fervidobacterium pennivorans</name>
    <dbReference type="NCBI Taxonomy" id="93466"/>
    <lineage>
        <taxon>Bacteria</taxon>
        <taxon>Thermotogati</taxon>
        <taxon>Thermotogota</taxon>
        <taxon>Thermotogae</taxon>
        <taxon>Thermotogales</taxon>
        <taxon>Fervidobacteriaceae</taxon>
        <taxon>Fervidobacterium</taxon>
    </lineage>
</organism>
<evidence type="ECO:0000313" key="5">
    <source>
        <dbReference type="EMBL" id="HGU52983.1"/>
    </source>
</evidence>
<dbReference type="PROSITE" id="PS50893">
    <property type="entry name" value="ABC_TRANSPORTER_2"/>
    <property type="match status" value="1"/>
</dbReference>
<feature type="domain" description="ABC transporter" evidence="4">
    <location>
        <begin position="16"/>
        <end position="236"/>
    </location>
</feature>
<keyword evidence="3 5" id="KW-0067">ATP-binding</keyword>
<protein>
    <submittedName>
        <fullName evidence="5">ABC transporter ATP-binding protein</fullName>
    </submittedName>
</protein>
<dbReference type="Gene3D" id="3.40.50.300">
    <property type="entry name" value="P-loop containing nucleotide triphosphate hydrolases"/>
    <property type="match status" value="1"/>
</dbReference>
<accession>A0A7V4NEX2</accession>
<dbReference type="InterPro" id="IPR003439">
    <property type="entry name" value="ABC_transporter-like_ATP-bd"/>
</dbReference>
<comment type="caution">
    <text evidence="5">The sequence shown here is derived from an EMBL/GenBank/DDBJ whole genome shotgun (WGS) entry which is preliminary data.</text>
</comment>
<evidence type="ECO:0000256" key="1">
    <source>
        <dbReference type="ARBA" id="ARBA00022448"/>
    </source>
</evidence>
<name>A0A7V4NEX2_FERPE</name>
<gene>
    <name evidence="5" type="ORF">ENT78_05605</name>
</gene>
<evidence type="ECO:0000259" key="4">
    <source>
        <dbReference type="PROSITE" id="PS50893"/>
    </source>
</evidence>
<dbReference type="InterPro" id="IPR017911">
    <property type="entry name" value="MacB-like_ATP-bd"/>
</dbReference>
<dbReference type="FunFam" id="3.40.50.300:FF:000032">
    <property type="entry name" value="Export ABC transporter ATP-binding protein"/>
    <property type="match status" value="1"/>
</dbReference>
<keyword evidence="1" id="KW-0813">Transport</keyword>
<dbReference type="InterPro" id="IPR003593">
    <property type="entry name" value="AAA+_ATPase"/>
</dbReference>
<dbReference type="PANTHER" id="PTHR24220">
    <property type="entry name" value="IMPORT ATP-BINDING PROTEIN"/>
    <property type="match status" value="1"/>
</dbReference>
<sequence length="238" mass="26105">MEKNFNATNESKEIIVKAENLSKIYGSGSSKVVALDSVNLEIYKGEIVAILGPSGSGKTTLLNLLAGLDIPTSGTIIIDGQEITKMSEEEKAKFRAKSMGFIFQFFNLIPVLTAVENVELPLLLNKVPVTEARKRALELLELLGISHRKDAYPSQLSGGEQQRVSIARALSTKPKIIWADEPTGALDVKNGEQIKKLIIELNKEFGTTFVIVTHDQSVAQIANRIMRMENGRIVEVIS</sequence>
<dbReference type="InterPro" id="IPR017871">
    <property type="entry name" value="ABC_transporter-like_CS"/>
</dbReference>
<dbReference type="EMBL" id="DSZZ01000260">
    <property type="protein sequence ID" value="HGU52983.1"/>
    <property type="molecule type" value="Genomic_DNA"/>
</dbReference>
<dbReference type="SMART" id="SM00382">
    <property type="entry name" value="AAA"/>
    <property type="match status" value="1"/>
</dbReference>
<proteinExistence type="predicted"/>
<dbReference type="SUPFAM" id="SSF52540">
    <property type="entry name" value="P-loop containing nucleoside triphosphate hydrolases"/>
    <property type="match status" value="1"/>
</dbReference>
<reference evidence="5" key="1">
    <citation type="journal article" date="2020" name="mSystems">
        <title>Genome- and Community-Level Interaction Insights into Carbon Utilization and Element Cycling Functions of Hydrothermarchaeota in Hydrothermal Sediment.</title>
        <authorList>
            <person name="Zhou Z."/>
            <person name="Liu Y."/>
            <person name="Xu W."/>
            <person name="Pan J."/>
            <person name="Luo Z.H."/>
            <person name="Li M."/>
        </authorList>
    </citation>
    <scope>NUCLEOTIDE SEQUENCE [LARGE SCALE GENOMIC DNA]</scope>
    <source>
        <strain evidence="5">SpSt-61</strain>
    </source>
</reference>
<evidence type="ECO:0000256" key="3">
    <source>
        <dbReference type="ARBA" id="ARBA00022840"/>
    </source>
</evidence>
<dbReference type="PROSITE" id="PS00211">
    <property type="entry name" value="ABC_TRANSPORTER_1"/>
    <property type="match status" value="1"/>
</dbReference>
<dbReference type="InterPro" id="IPR027417">
    <property type="entry name" value="P-loop_NTPase"/>
</dbReference>
<dbReference type="Pfam" id="PF00005">
    <property type="entry name" value="ABC_tran"/>
    <property type="match status" value="1"/>
</dbReference>